<protein>
    <submittedName>
        <fullName evidence="1">Uncharacterized protein</fullName>
    </submittedName>
</protein>
<sequence>MGGVAPTSIALLHSTFYAAASRHGAFNRTWQLGNLIASG</sequence>
<dbReference type="EMBL" id="KK852411">
    <property type="protein sequence ID" value="KDR24457.1"/>
    <property type="molecule type" value="Genomic_DNA"/>
</dbReference>
<proteinExistence type="predicted"/>
<evidence type="ECO:0000313" key="1">
    <source>
        <dbReference type="EMBL" id="KDR24457.1"/>
    </source>
</evidence>
<keyword evidence="2" id="KW-1185">Reference proteome</keyword>
<dbReference type="InParanoid" id="A0A067RKU8"/>
<name>A0A067RKU8_ZOONE</name>
<evidence type="ECO:0000313" key="2">
    <source>
        <dbReference type="Proteomes" id="UP000027135"/>
    </source>
</evidence>
<dbReference type="AlphaFoldDB" id="A0A067RKU8"/>
<dbReference type="Proteomes" id="UP000027135">
    <property type="component" value="Unassembled WGS sequence"/>
</dbReference>
<gene>
    <name evidence="1" type="ORF">L798_00107</name>
</gene>
<accession>A0A067RKU8</accession>
<reference evidence="1 2" key="1">
    <citation type="journal article" date="2014" name="Nat. Commun.">
        <title>Molecular traces of alternative social organization in a termite genome.</title>
        <authorList>
            <person name="Terrapon N."/>
            <person name="Li C."/>
            <person name="Robertson H.M."/>
            <person name="Ji L."/>
            <person name="Meng X."/>
            <person name="Booth W."/>
            <person name="Chen Z."/>
            <person name="Childers C.P."/>
            <person name="Glastad K.M."/>
            <person name="Gokhale K."/>
            <person name="Gowin J."/>
            <person name="Gronenberg W."/>
            <person name="Hermansen R.A."/>
            <person name="Hu H."/>
            <person name="Hunt B.G."/>
            <person name="Huylmans A.K."/>
            <person name="Khalil S.M."/>
            <person name="Mitchell R.D."/>
            <person name="Munoz-Torres M.C."/>
            <person name="Mustard J.A."/>
            <person name="Pan H."/>
            <person name="Reese J.T."/>
            <person name="Scharf M.E."/>
            <person name="Sun F."/>
            <person name="Vogel H."/>
            <person name="Xiao J."/>
            <person name="Yang W."/>
            <person name="Yang Z."/>
            <person name="Yang Z."/>
            <person name="Zhou J."/>
            <person name="Zhu J."/>
            <person name="Brent C.S."/>
            <person name="Elsik C.G."/>
            <person name="Goodisman M.A."/>
            <person name="Liberles D.A."/>
            <person name="Roe R.M."/>
            <person name="Vargo E.L."/>
            <person name="Vilcinskas A."/>
            <person name="Wang J."/>
            <person name="Bornberg-Bauer E."/>
            <person name="Korb J."/>
            <person name="Zhang G."/>
            <person name="Liebig J."/>
        </authorList>
    </citation>
    <scope>NUCLEOTIDE SEQUENCE [LARGE SCALE GENOMIC DNA]</scope>
    <source>
        <tissue evidence="1">Whole organism</tissue>
    </source>
</reference>
<organism evidence="1 2">
    <name type="scientific">Zootermopsis nevadensis</name>
    <name type="common">Dampwood termite</name>
    <dbReference type="NCBI Taxonomy" id="136037"/>
    <lineage>
        <taxon>Eukaryota</taxon>
        <taxon>Metazoa</taxon>
        <taxon>Ecdysozoa</taxon>
        <taxon>Arthropoda</taxon>
        <taxon>Hexapoda</taxon>
        <taxon>Insecta</taxon>
        <taxon>Pterygota</taxon>
        <taxon>Neoptera</taxon>
        <taxon>Polyneoptera</taxon>
        <taxon>Dictyoptera</taxon>
        <taxon>Blattodea</taxon>
        <taxon>Blattoidea</taxon>
        <taxon>Termitoidae</taxon>
        <taxon>Termopsidae</taxon>
        <taxon>Zootermopsis</taxon>
    </lineage>
</organism>